<dbReference type="Proteomes" id="UP000295601">
    <property type="component" value="Unassembled WGS sequence"/>
</dbReference>
<dbReference type="RefSeq" id="WP_133617458.1">
    <property type="nucleotide sequence ID" value="NZ_SNYA01000007.1"/>
</dbReference>
<gene>
    <name evidence="1" type="ORF">EDF62_2841</name>
</gene>
<dbReference type="InterPro" id="IPR038231">
    <property type="entry name" value="MepB-like_sf"/>
</dbReference>
<name>A0A4R6RTP0_9MICO</name>
<dbReference type="InterPro" id="IPR011235">
    <property type="entry name" value="MepB-like"/>
</dbReference>
<keyword evidence="2" id="KW-1185">Reference proteome</keyword>
<dbReference type="EMBL" id="SNYA01000007">
    <property type="protein sequence ID" value="TDP90273.1"/>
    <property type="molecule type" value="Genomic_DNA"/>
</dbReference>
<dbReference type="OrthoDB" id="4954833at2"/>
<dbReference type="Gene3D" id="3.40.1350.140">
    <property type="entry name" value="MepB-like"/>
    <property type="match status" value="1"/>
</dbReference>
<evidence type="ECO:0000313" key="1">
    <source>
        <dbReference type="EMBL" id="TDP90273.1"/>
    </source>
</evidence>
<organism evidence="1 2">
    <name type="scientific">Leucobacter luti</name>
    <dbReference type="NCBI Taxonomy" id="340320"/>
    <lineage>
        <taxon>Bacteria</taxon>
        <taxon>Bacillati</taxon>
        <taxon>Actinomycetota</taxon>
        <taxon>Actinomycetes</taxon>
        <taxon>Micrococcales</taxon>
        <taxon>Microbacteriaceae</taxon>
        <taxon>Leucobacter</taxon>
    </lineage>
</organism>
<dbReference type="AlphaFoldDB" id="A0A4R6RTP0"/>
<dbReference type="Pfam" id="PF08877">
    <property type="entry name" value="MepB-like"/>
    <property type="match status" value="1"/>
</dbReference>
<evidence type="ECO:0000313" key="2">
    <source>
        <dbReference type="Proteomes" id="UP000295601"/>
    </source>
</evidence>
<protein>
    <recommendedName>
        <fullName evidence="3">Metallopeptidase</fullName>
    </recommendedName>
</protein>
<reference evidence="1 2" key="1">
    <citation type="submission" date="2019-03" db="EMBL/GenBank/DDBJ databases">
        <title>Genomic analyses of the natural microbiome of Caenorhabditis elegans.</title>
        <authorList>
            <person name="Samuel B."/>
        </authorList>
    </citation>
    <scope>NUCLEOTIDE SEQUENCE [LARGE SCALE GENOMIC DNA]</scope>
    <source>
        <strain evidence="1 2">JUb18</strain>
    </source>
</reference>
<proteinExistence type="predicted"/>
<accession>A0A4R6RTP0</accession>
<sequence>MAFQAFDRWVTIVGDSFGAPGLPSAEEQRGEYESGTVMLGTQRWRIRTAHVTPTKPGAFVAVWRRDAAGRTEPFGGDDDCAGLLVFVRDGEQFGVFRFAAPQLEELGVVSSARHPGKRGFRVYPSWSTGLNPQATRTQRAQAGAFETLLG</sequence>
<evidence type="ECO:0008006" key="3">
    <source>
        <dbReference type="Google" id="ProtNLM"/>
    </source>
</evidence>
<comment type="caution">
    <text evidence="1">The sequence shown here is derived from an EMBL/GenBank/DDBJ whole genome shotgun (WGS) entry which is preliminary data.</text>
</comment>